<gene>
    <name evidence="3" type="ORF">CM19_09975</name>
</gene>
<dbReference type="InterPro" id="IPR036259">
    <property type="entry name" value="MFS_trans_sf"/>
</dbReference>
<evidence type="ECO:0000313" key="4">
    <source>
        <dbReference type="Proteomes" id="UP000024332"/>
    </source>
</evidence>
<keyword evidence="1" id="KW-0472">Membrane</keyword>
<feature type="transmembrane region" description="Helical" evidence="1">
    <location>
        <begin position="260"/>
        <end position="280"/>
    </location>
</feature>
<dbReference type="InterPro" id="IPR052952">
    <property type="entry name" value="MFS-Transporter"/>
</dbReference>
<accession>A0A031LLX4</accession>
<dbReference type="STRING" id="1160895.CM19_09975"/>
<dbReference type="PANTHER" id="PTHR23527:SF1">
    <property type="entry name" value="BLL3282 PROTEIN"/>
    <property type="match status" value="1"/>
</dbReference>
<feature type="transmembrane region" description="Helical" evidence="1">
    <location>
        <begin position="69"/>
        <end position="89"/>
    </location>
</feature>
<proteinExistence type="predicted"/>
<feature type="transmembrane region" description="Helical" evidence="1">
    <location>
        <begin position="196"/>
        <end position="217"/>
    </location>
</feature>
<feature type="transmembrane region" description="Helical" evidence="1">
    <location>
        <begin position="153"/>
        <end position="175"/>
    </location>
</feature>
<dbReference type="Gene3D" id="1.20.1250.20">
    <property type="entry name" value="MFS general substrate transporter like domains"/>
    <property type="match status" value="2"/>
</dbReference>
<dbReference type="RefSeq" id="WP_048100195.1">
    <property type="nucleotide sequence ID" value="NZ_JFZT01000048.1"/>
</dbReference>
<evidence type="ECO:0000313" key="3">
    <source>
        <dbReference type="EMBL" id="EZQ03146.1"/>
    </source>
</evidence>
<keyword evidence="1" id="KW-0812">Transmembrane</keyword>
<keyword evidence="4" id="KW-1185">Reference proteome</keyword>
<dbReference type="GO" id="GO:0022857">
    <property type="term" value="F:transmembrane transporter activity"/>
    <property type="evidence" value="ECO:0007669"/>
    <property type="project" value="InterPro"/>
</dbReference>
<reference evidence="3 4" key="1">
    <citation type="submission" date="2014-03" db="EMBL/GenBank/DDBJ databases">
        <title>Draft genome sequence of the novel thermoacidophilic archaea Acidianus copahuensis ALE1 strain, isolated from Copahue volcanic area in Neuquen Argentina.</title>
        <authorList>
            <person name="Urbieta M.S."/>
            <person name="Rascovan N."/>
            <person name="Castro C."/>
            <person name="Revale S."/>
            <person name="Giaveno M.A."/>
            <person name="Vazquez M.P."/>
            <person name="Donati E.R."/>
        </authorList>
    </citation>
    <scope>NUCLEOTIDE SEQUENCE [LARGE SCALE GENOMIC DNA]</scope>
    <source>
        <strain evidence="3 4">ALE1</strain>
    </source>
</reference>
<dbReference type="PANTHER" id="PTHR23527">
    <property type="entry name" value="BLL3282 PROTEIN"/>
    <property type="match status" value="1"/>
</dbReference>
<dbReference type="Pfam" id="PF07690">
    <property type="entry name" value="MFS_1"/>
    <property type="match status" value="1"/>
</dbReference>
<feature type="transmembrane region" description="Helical" evidence="1">
    <location>
        <begin position="286"/>
        <end position="310"/>
    </location>
</feature>
<dbReference type="EMBL" id="JFZT01000048">
    <property type="protein sequence ID" value="EZQ03146.1"/>
    <property type="molecule type" value="Genomic_DNA"/>
</dbReference>
<feature type="transmembrane region" description="Helical" evidence="1">
    <location>
        <begin position="95"/>
        <end position="113"/>
    </location>
</feature>
<feature type="transmembrane region" description="Helical" evidence="1">
    <location>
        <begin position="229"/>
        <end position="253"/>
    </location>
</feature>
<dbReference type="AlphaFoldDB" id="A0A031LLX4"/>
<evidence type="ECO:0000256" key="1">
    <source>
        <dbReference type="SAM" id="Phobius"/>
    </source>
</evidence>
<organism evidence="3 4">
    <name type="scientific">Candidatus Acidianus copahuensis</name>
    <dbReference type="NCBI Taxonomy" id="1160895"/>
    <lineage>
        <taxon>Archaea</taxon>
        <taxon>Thermoproteota</taxon>
        <taxon>Thermoprotei</taxon>
        <taxon>Sulfolobales</taxon>
        <taxon>Sulfolobaceae</taxon>
        <taxon>Acidianus</taxon>
    </lineage>
</organism>
<dbReference type="InterPro" id="IPR020846">
    <property type="entry name" value="MFS_dom"/>
</dbReference>
<name>A0A031LLX4_9CREN</name>
<keyword evidence="1" id="KW-1133">Transmembrane helix</keyword>
<dbReference type="SUPFAM" id="SSF103473">
    <property type="entry name" value="MFS general substrate transporter"/>
    <property type="match status" value="1"/>
</dbReference>
<dbReference type="PROSITE" id="PS50850">
    <property type="entry name" value="MFS"/>
    <property type="match status" value="1"/>
</dbReference>
<feature type="transmembrane region" description="Helical" evidence="1">
    <location>
        <begin position="41"/>
        <end position="62"/>
    </location>
</feature>
<feature type="transmembrane region" description="Helical" evidence="1">
    <location>
        <begin position="125"/>
        <end position="147"/>
    </location>
</feature>
<sequence length="369" mass="40323">MNKWFIVAISSASFFLSYFSRLTWSVVSTFSPFHPTVQEDGTVFSLFFVGYIIVQLPAGILADKIGTRTLLFFSLTGIGLSSLATGLAPNIEYEYLFSFLMGLSAGWVYPITVKMISSSFSGNNLGWAMGIYSIAWPLSIVLVGAILPVISIIIGWYSGYFLIFIISIILAFLSLKINMNSISKSNSFSIIISKNVLLVSLAGFLFFTSYWSIALYIYKYFVLITANPYISGVLYSLTALVGIFSTIIAGWFISKLGVRNTLSSFVAIYGFLILLLPLSYNPALLGVLSSLMGFVRFIITPANSAILATMGKENTGSVSGTANLIWQSSGIFASYFTAIVITNLGYSDLWIIMGIFTLLASIIYLGIKV</sequence>
<feature type="domain" description="Major facilitator superfamily (MFS) profile" evidence="2">
    <location>
        <begin position="1"/>
        <end position="369"/>
    </location>
</feature>
<feature type="transmembrane region" description="Helical" evidence="1">
    <location>
        <begin position="349"/>
        <end position="367"/>
    </location>
</feature>
<dbReference type="InterPro" id="IPR011701">
    <property type="entry name" value="MFS"/>
</dbReference>
<dbReference type="Proteomes" id="UP000024332">
    <property type="component" value="Unassembled WGS sequence"/>
</dbReference>
<comment type="caution">
    <text evidence="3">The sequence shown here is derived from an EMBL/GenBank/DDBJ whole genome shotgun (WGS) entry which is preliminary data.</text>
</comment>
<protein>
    <submittedName>
        <fullName evidence="3">ABC transporter permease</fullName>
    </submittedName>
</protein>
<evidence type="ECO:0000259" key="2">
    <source>
        <dbReference type="PROSITE" id="PS50850"/>
    </source>
</evidence>
<feature type="transmembrane region" description="Helical" evidence="1">
    <location>
        <begin position="322"/>
        <end position="343"/>
    </location>
</feature>